<organism evidence="6 7">
    <name type="scientific">Gaopeijia maritima</name>
    <dbReference type="NCBI Taxonomy" id="3119007"/>
    <lineage>
        <taxon>Bacteria</taxon>
        <taxon>Pseudomonadati</taxon>
        <taxon>Gemmatimonadota</taxon>
        <taxon>Longimicrobiia</taxon>
        <taxon>Gaopeijiales</taxon>
        <taxon>Gaopeijiaceae</taxon>
        <taxon>Gaopeijia</taxon>
    </lineage>
</organism>
<dbReference type="RefSeq" id="WP_405276140.1">
    <property type="nucleotide sequence ID" value="NZ_CP144380.1"/>
</dbReference>
<evidence type="ECO:0000259" key="5">
    <source>
        <dbReference type="PROSITE" id="PS52035"/>
    </source>
</evidence>
<comment type="similarity">
    <text evidence="2 3">Belongs to the peptidase M14 family.</text>
</comment>
<dbReference type="InterPro" id="IPR000834">
    <property type="entry name" value="Peptidase_M14"/>
</dbReference>
<dbReference type="Gene3D" id="3.40.630.10">
    <property type="entry name" value="Zn peptidases"/>
    <property type="match status" value="1"/>
</dbReference>
<keyword evidence="6" id="KW-0121">Carboxypeptidase</keyword>
<comment type="cofactor">
    <cofactor evidence="1">
        <name>Zn(2+)</name>
        <dbReference type="ChEBI" id="CHEBI:29105"/>
    </cofactor>
</comment>
<dbReference type="PANTHER" id="PTHR11705:SF145">
    <property type="entry name" value="PEPTIDASE M14 CARBOXYPEPTIDASE A DOMAIN-CONTAINING PROTEIN"/>
    <property type="match status" value="1"/>
</dbReference>
<dbReference type="SUPFAM" id="SSF53187">
    <property type="entry name" value="Zn-dependent exopeptidases"/>
    <property type="match status" value="1"/>
</dbReference>
<evidence type="ECO:0000256" key="1">
    <source>
        <dbReference type="ARBA" id="ARBA00001947"/>
    </source>
</evidence>
<dbReference type="SMART" id="SM00631">
    <property type="entry name" value="Zn_pept"/>
    <property type="match status" value="1"/>
</dbReference>
<reference evidence="6 7" key="1">
    <citation type="submission" date="2024-02" db="EMBL/GenBank/DDBJ databases">
        <title>A novel Gemmatimonadota bacterium.</title>
        <authorList>
            <person name="Du Z.-J."/>
            <person name="Ye Y.-Q."/>
        </authorList>
    </citation>
    <scope>NUCLEOTIDE SEQUENCE [LARGE SCALE GENOMIC DNA]</scope>
    <source>
        <strain evidence="6 7">DH-20</strain>
    </source>
</reference>
<keyword evidence="6" id="KW-0645">Protease</keyword>
<comment type="caution">
    <text evidence="3">Lacks conserved residue(s) required for the propagation of feature annotation.</text>
</comment>
<feature type="signal peptide" evidence="4">
    <location>
        <begin position="1"/>
        <end position="26"/>
    </location>
</feature>
<evidence type="ECO:0000256" key="2">
    <source>
        <dbReference type="ARBA" id="ARBA00005988"/>
    </source>
</evidence>
<sequence>MIRSRMFAPVASAALCMMVLAAPVSAQQEFTTPAEDSGFTEYTPYDDMMAYLENLRASSPDMWLGTYGETHQGRPLPYAVFSRPQVSQPSEAWALGRPVIVFNANVHGGERTLRESLLILMRDLVTPGTEAWETLDDVVLVVAPQINPDGFEATDRGTRGNSWGIDMNRDWVKREQPALANYAQNVADAWAPHILVDGHNGGSFPYHITYQCSSHAQPDQRLTQLCDERLFPRIDRDVEAAGYKSWYYTRGTRTRWEGGGYDARIGRNYNGFVNTIGILFESPPWQEMQAGVEAGVEAFEAVLGYAAENPEDVMGVVETARRETIEMGRNADGEVVVEMEYGPQPRTITYEIGVRNEDTGELEALEVTNDSLMTRPIALRTRPLPYAYVLPRDAVDAVALLRRNSIMVEQLTREVEIEVDSYVVEGVLFERAYNHESAVRLELADEPVTRTVTLPPQTYVVRTGQMRGRLVAHMLEPETNDNVIYWNTMDAWLPFGQLLNPEEEGGLGFQGQPGPPLAPIDKLMTPMGLPLRIVP</sequence>
<name>A0ABU9E3Z2_9BACT</name>
<feature type="chain" id="PRO_5045926195" evidence="4">
    <location>
        <begin position="27"/>
        <end position="535"/>
    </location>
</feature>
<dbReference type="PROSITE" id="PS52035">
    <property type="entry name" value="PEPTIDASE_M14"/>
    <property type="match status" value="1"/>
</dbReference>
<comment type="caution">
    <text evidence="6">The sequence shown here is derived from an EMBL/GenBank/DDBJ whole genome shotgun (WGS) entry which is preliminary data.</text>
</comment>
<gene>
    <name evidence="6" type="ORF">WI372_00430</name>
</gene>
<evidence type="ECO:0000313" key="6">
    <source>
        <dbReference type="EMBL" id="MEK9499442.1"/>
    </source>
</evidence>
<accession>A0ABU9E3Z2</accession>
<keyword evidence="4" id="KW-0732">Signal</keyword>
<keyword evidence="7" id="KW-1185">Reference proteome</keyword>
<keyword evidence="6" id="KW-0378">Hydrolase</keyword>
<dbReference type="GO" id="GO:0004180">
    <property type="term" value="F:carboxypeptidase activity"/>
    <property type="evidence" value="ECO:0007669"/>
    <property type="project" value="UniProtKB-KW"/>
</dbReference>
<evidence type="ECO:0000313" key="7">
    <source>
        <dbReference type="Proteomes" id="UP001484239"/>
    </source>
</evidence>
<dbReference type="PANTHER" id="PTHR11705">
    <property type="entry name" value="PROTEASE FAMILY M14 CARBOXYPEPTIDASE A,B"/>
    <property type="match status" value="1"/>
</dbReference>
<dbReference type="EMBL" id="JBBHLI010000001">
    <property type="protein sequence ID" value="MEK9499442.1"/>
    <property type="molecule type" value="Genomic_DNA"/>
</dbReference>
<proteinExistence type="inferred from homology"/>
<evidence type="ECO:0000256" key="4">
    <source>
        <dbReference type="SAM" id="SignalP"/>
    </source>
</evidence>
<evidence type="ECO:0000256" key="3">
    <source>
        <dbReference type="PROSITE-ProRule" id="PRU01379"/>
    </source>
</evidence>
<protein>
    <submittedName>
        <fullName evidence="6">M14 family zinc carboxypeptidase</fullName>
    </submittedName>
</protein>
<dbReference type="Proteomes" id="UP001484239">
    <property type="component" value="Unassembled WGS sequence"/>
</dbReference>
<dbReference type="Pfam" id="PF00246">
    <property type="entry name" value="Peptidase_M14"/>
    <property type="match status" value="1"/>
</dbReference>
<feature type="domain" description="Peptidase M14" evidence="5">
    <location>
        <begin position="41"/>
        <end position="306"/>
    </location>
</feature>